<protein>
    <submittedName>
        <fullName evidence="2">Uncharacterized protein</fullName>
    </submittedName>
</protein>
<comment type="caution">
    <text evidence="2">The sequence shown here is derived from an EMBL/GenBank/DDBJ whole genome shotgun (WGS) entry which is preliminary data.</text>
</comment>
<dbReference type="AlphaFoldDB" id="A0A8H5I1D5"/>
<dbReference type="Proteomes" id="UP000518752">
    <property type="component" value="Unassembled WGS sequence"/>
</dbReference>
<dbReference type="EMBL" id="JAACJN010000002">
    <property type="protein sequence ID" value="KAF5393238.1"/>
    <property type="molecule type" value="Genomic_DNA"/>
</dbReference>
<reference evidence="2 3" key="1">
    <citation type="journal article" date="2020" name="ISME J.">
        <title>Uncovering the hidden diversity of litter-decomposition mechanisms in mushroom-forming fungi.</title>
        <authorList>
            <person name="Floudas D."/>
            <person name="Bentzer J."/>
            <person name="Ahren D."/>
            <person name="Johansson T."/>
            <person name="Persson P."/>
            <person name="Tunlid A."/>
        </authorList>
    </citation>
    <scope>NUCLEOTIDE SEQUENCE [LARGE SCALE GENOMIC DNA]</scope>
    <source>
        <strain evidence="2 3">CBS 406.79</strain>
    </source>
</reference>
<evidence type="ECO:0000256" key="1">
    <source>
        <dbReference type="SAM" id="MobiDB-lite"/>
    </source>
</evidence>
<sequence length="89" mass="10243">MIRRNPTLLPMNDNDVQSIRDIVDREKVDPTGEQKLAAKMQRMADNPSLTAEDYQMLENMKKWKEREELERNMKPAETSGSATGARFSS</sequence>
<evidence type="ECO:0000313" key="2">
    <source>
        <dbReference type="EMBL" id="KAF5393238.1"/>
    </source>
</evidence>
<evidence type="ECO:0000313" key="3">
    <source>
        <dbReference type="Proteomes" id="UP000518752"/>
    </source>
</evidence>
<feature type="region of interest" description="Disordered" evidence="1">
    <location>
        <begin position="67"/>
        <end position="89"/>
    </location>
</feature>
<proteinExistence type="predicted"/>
<name>A0A8H5I1D5_9AGAR</name>
<dbReference type="OrthoDB" id="3182478at2759"/>
<organism evidence="2 3">
    <name type="scientific">Collybiopsis confluens</name>
    <dbReference type="NCBI Taxonomy" id="2823264"/>
    <lineage>
        <taxon>Eukaryota</taxon>
        <taxon>Fungi</taxon>
        <taxon>Dikarya</taxon>
        <taxon>Basidiomycota</taxon>
        <taxon>Agaricomycotina</taxon>
        <taxon>Agaricomycetes</taxon>
        <taxon>Agaricomycetidae</taxon>
        <taxon>Agaricales</taxon>
        <taxon>Marasmiineae</taxon>
        <taxon>Omphalotaceae</taxon>
        <taxon>Collybiopsis</taxon>
    </lineage>
</organism>
<keyword evidence="3" id="KW-1185">Reference proteome</keyword>
<accession>A0A8H5I1D5</accession>
<feature type="compositionally biased region" description="Polar residues" evidence="1">
    <location>
        <begin position="78"/>
        <end position="89"/>
    </location>
</feature>
<gene>
    <name evidence="2" type="ORF">D9757_000746</name>
</gene>